<dbReference type="InterPro" id="IPR005146">
    <property type="entry name" value="B3/B4_tRNA-bd"/>
</dbReference>
<dbReference type="NCBIfam" id="TIGR00471">
    <property type="entry name" value="pheT_arch"/>
    <property type="match status" value="1"/>
</dbReference>
<dbReference type="InterPro" id="IPR009061">
    <property type="entry name" value="DNA-bd_dom_put_sf"/>
</dbReference>
<dbReference type="PANTHER" id="PTHR10947:SF0">
    <property type="entry name" value="PHENYLALANINE--TRNA LIGASE BETA SUBUNIT"/>
    <property type="match status" value="1"/>
</dbReference>
<dbReference type="PANTHER" id="PTHR10947">
    <property type="entry name" value="PHENYLALANYL-TRNA SYNTHETASE BETA CHAIN AND LEUCINE-RICH REPEAT-CONTAINING PROTEIN 47"/>
    <property type="match status" value="1"/>
</dbReference>
<comment type="caution">
    <text evidence="14">The sequence shown here is derived from an EMBL/GenBank/DDBJ whole genome shotgun (WGS) entry which is preliminary data.</text>
</comment>
<evidence type="ECO:0000256" key="8">
    <source>
        <dbReference type="ARBA" id="ARBA00022741"/>
    </source>
</evidence>
<evidence type="ECO:0000256" key="9">
    <source>
        <dbReference type="ARBA" id="ARBA00022840"/>
    </source>
</evidence>
<keyword evidence="7" id="KW-0479">Metal-binding</keyword>
<dbReference type="SUPFAM" id="SSF55681">
    <property type="entry name" value="Class II aaRS and biotin synthetases"/>
    <property type="match status" value="1"/>
</dbReference>
<dbReference type="Proteomes" id="UP001250932">
    <property type="component" value="Unassembled WGS sequence"/>
</dbReference>
<accession>A0ABU3K9R1</accession>
<dbReference type="SMART" id="SM00874">
    <property type="entry name" value="B5"/>
    <property type="match status" value="1"/>
</dbReference>
<keyword evidence="15" id="KW-1185">Reference proteome</keyword>
<dbReference type="InterPro" id="IPR020825">
    <property type="entry name" value="Phe-tRNA_synthase-like_B3/B4"/>
</dbReference>
<dbReference type="InterPro" id="IPR041616">
    <property type="entry name" value="PheRS_beta_core"/>
</dbReference>
<dbReference type="EC" id="6.1.1.20" evidence="4"/>
<dbReference type="SMART" id="SM00873">
    <property type="entry name" value="B3_4"/>
    <property type="match status" value="1"/>
</dbReference>
<organism evidence="14 15">
    <name type="scientific">Candidatus Nitronereus thalassa</name>
    <dbReference type="NCBI Taxonomy" id="3020898"/>
    <lineage>
        <taxon>Bacteria</taxon>
        <taxon>Pseudomonadati</taxon>
        <taxon>Nitrospirota</taxon>
        <taxon>Nitrospiria</taxon>
        <taxon>Nitrospirales</taxon>
        <taxon>Nitrospiraceae</taxon>
        <taxon>Candidatus Nitronereus</taxon>
    </lineage>
</organism>
<keyword evidence="6 14" id="KW-0436">Ligase</keyword>
<dbReference type="Pfam" id="PF17759">
    <property type="entry name" value="tRNA_synthFbeta"/>
    <property type="match status" value="1"/>
</dbReference>
<gene>
    <name evidence="14" type="primary">pheT</name>
    <name evidence="14" type="ORF">PPG34_11975</name>
</gene>
<evidence type="ECO:0000256" key="3">
    <source>
        <dbReference type="ARBA" id="ARBA00007438"/>
    </source>
</evidence>
<dbReference type="InterPro" id="IPR045060">
    <property type="entry name" value="Phe-tRNA-ligase_IIc_bsu"/>
</dbReference>
<evidence type="ECO:0000313" key="14">
    <source>
        <dbReference type="EMBL" id="MDT7043074.1"/>
    </source>
</evidence>
<dbReference type="InterPro" id="IPR045864">
    <property type="entry name" value="aa-tRNA-synth_II/BPL/LPL"/>
</dbReference>
<dbReference type="PROSITE" id="PS51483">
    <property type="entry name" value="B5"/>
    <property type="match status" value="1"/>
</dbReference>
<dbReference type="CDD" id="cd00769">
    <property type="entry name" value="PheRS_beta_core"/>
    <property type="match status" value="1"/>
</dbReference>
<dbReference type="Gene3D" id="3.30.930.10">
    <property type="entry name" value="Bira Bifunctional Protein, Domain 2"/>
    <property type="match status" value="1"/>
</dbReference>
<dbReference type="InterPro" id="IPR005147">
    <property type="entry name" value="tRNA_synthase_B5-dom"/>
</dbReference>
<dbReference type="SUPFAM" id="SSF46955">
    <property type="entry name" value="Putative DNA-binding domain"/>
    <property type="match status" value="1"/>
</dbReference>
<comment type="cofactor">
    <cofactor evidence="1">
        <name>Mg(2+)</name>
        <dbReference type="ChEBI" id="CHEBI:18420"/>
    </cofactor>
</comment>
<reference evidence="14 15" key="1">
    <citation type="journal article" date="2023" name="ISME J.">
        <title>Cultivation and genomic characterization of novel and ubiquitous marine nitrite-oxidizing bacteria from the Nitrospirales.</title>
        <authorList>
            <person name="Mueller A.J."/>
            <person name="Daebeler A."/>
            <person name="Herbold C.W."/>
            <person name="Kirkegaard R.H."/>
            <person name="Daims H."/>
        </authorList>
    </citation>
    <scope>NUCLEOTIDE SEQUENCE [LARGE SCALE GENOMIC DNA]</scope>
    <source>
        <strain evidence="14 15">EB</strain>
    </source>
</reference>
<dbReference type="GO" id="GO:0004826">
    <property type="term" value="F:phenylalanine-tRNA ligase activity"/>
    <property type="evidence" value="ECO:0007669"/>
    <property type="project" value="UniProtKB-EC"/>
</dbReference>
<keyword evidence="8" id="KW-0547">Nucleotide-binding</keyword>
<evidence type="ECO:0000256" key="6">
    <source>
        <dbReference type="ARBA" id="ARBA00022598"/>
    </source>
</evidence>
<dbReference type="Gene3D" id="3.50.40.10">
    <property type="entry name" value="Phenylalanyl-trna Synthetase, Chain B, domain 3"/>
    <property type="match status" value="1"/>
</dbReference>
<evidence type="ECO:0000259" key="13">
    <source>
        <dbReference type="PROSITE" id="PS51483"/>
    </source>
</evidence>
<feature type="domain" description="B5" evidence="13">
    <location>
        <begin position="284"/>
        <end position="359"/>
    </location>
</feature>
<dbReference type="RefSeq" id="WP_313833557.1">
    <property type="nucleotide sequence ID" value="NZ_JAQOUE010000001.1"/>
</dbReference>
<dbReference type="EMBL" id="JAQOUE010000001">
    <property type="protein sequence ID" value="MDT7043074.1"/>
    <property type="molecule type" value="Genomic_DNA"/>
</dbReference>
<evidence type="ECO:0000313" key="15">
    <source>
        <dbReference type="Proteomes" id="UP001250932"/>
    </source>
</evidence>
<comment type="subcellular location">
    <subcellularLocation>
        <location evidence="2">Cytoplasm</location>
    </subcellularLocation>
</comment>
<proteinExistence type="inferred from homology"/>
<dbReference type="Gene3D" id="3.30.56.10">
    <property type="match status" value="2"/>
</dbReference>
<evidence type="ECO:0000256" key="12">
    <source>
        <dbReference type="ARBA" id="ARBA00023146"/>
    </source>
</evidence>
<evidence type="ECO:0000256" key="5">
    <source>
        <dbReference type="ARBA" id="ARBA00022490"/>
    </source>
</evidence>
<evidence type="ECO:0000256" key="2">
    <source>
        <dbReference type="ARBA" id="ARBA00004496"/>
    </source>
</evidence>
<keyword evidence="9" id="KW-0067">ATP-binding</keyword>
<name>A0ABU3K9R1_9BACT</name>
<sequence length="568" mass="63675">MPTISIFQKDFEALVGQSTSIDQIETWLTLVKGELKDHTPATGEIRVELQDSNRPDLWCVEGIARQIRIKLQKTPASYPFLQTKSRPKRKITVTKGMENVRPFVAACCATKYQVTEEGLTQLIQVQEKLADIYGHKRQTVSIGLYRLPKIQFPVTYGLVKPEEARFTPLGLSEQLTLKEILTVHPKGIEYSPILADHTSLPLLWDKEGQILSFPPIINSREIGEVQIGDSELMVEVTGTDLRMVLLTLNIFAANLADRGADIEPIEVVYPYATEWGKTLRTPCDISEVQKVPLCAIESALGLPMGAETVHQALTAYGYQVKSSRHILAVRLPSYRSDLMHPIDVAEDVAISRGYETFAPIMPSQFTVGALSVLEQTSDDIRDQMIGMGFQEMFSNILMSHEDLVERMNLIPSEHPVVEVDNVMSLNYSCLRSWILPSLLRIETASPRAFYPHRLFEIGEVAVPNLSLELGSKTIIKIAGLVAHPNANFSEIHTSLDVLMYYLLQDYTLEPTTHRSFLDGRVGKIMVGGQSIGLIGELHPEVLEAWQISMPISAFELEVDVLVREERER</sequence>
<evidence type="ECO:0000256" key="11">
    <source>
        <dbReference type="ARBA" id="ARBA00022917"/>
    </source>
</evidence>
<keyword evidence="10" id="KW-0460">Magnesium</keyword>
<keyword evidence="12" id="KW-0030">Aminoacyl-tRNA synthetase</keyword>
<evidence type="ECO:0000256" key="4">
    <source>
        <dbReference type="ARBA" id="ARBA00012814"/>
    </source>
</evidence>
<comment type="similarity">
    <text evidence="3">Belongs to the phenylalanyl-tRNA synthetase beta subunit family. Type 2 subfamily.</text>
</comment>
<evidence type="ECO:0000256" key="1">
    <source>
        <dbReference type="ARBA" id="ARBA00001946"/>
    </source>
</evidence>
<evidence type="ECO:0000256" key="10">
    <source>
        <dbReference type="ARBA" id="ARBA00022842"/>
    </source>
</evidence>
<dbReference type="InterPro" id="IPR004531">
    <property type="entry name" value="Phe-tRNA-synth_IIc_bsu_arc_euk"/>
</dbReference>
<keyword evidence="11" id="KW-0648">Protein biosynthesis</keyword>
<dbReference type="Pfam" id="PF03484">
    <property type="entry name" value="B5"/>
    <property type="match status" value="1"/>
</dbReference>
<keyword evidence="5" id="KW-0963">Cytoplasm</keyword>
<evidence type="ECO:0000256" key="7">
    <source>
        <dbReference type="ARBA" id="ARBA00022723"/>
    </source>
</evidence>
<protein>
    <recommendedName>
        <fullName evidence="4">phenylalanine--tRNA ligase</fullName>
        <ecNumber evidence="4">6.1.1.20</ecNumber>
    </recommendedName>
</protein>